<dbReference type="Proteomes" id="UP000597444">
    <property type="component" value="Unassembled WGS sequence"/>
</dbReference>
<sequence length="505" mass="57024">MAQATITIKQRLNYAPGHAAAFTANQELFNQVVAFYFDVIQAHSQILDLGSQDALRALERLTHATEKYPNPVMPLSALREDIPAMFRRAAINAALGLAKSFHGNLKRWRTRREKAHAKGKKFTDRPPVPPRSWNKSVSFYAGLWRERTVNSVMLKVWTGVCWSWIKVRISGRDLPAGYAVGSPQLIWHGNEWWLHTPVEQAFTAPAKVEEQVKEQTTIKICAVDLNLGEQIAVCSVQNAEGTILATCFIGGGDAISGFRKMVLGRIARNRSKTGIIAEGEQDNGALWQKIRRRDDNEAHRISRRVVQFALEQGASVIVFEHLGALKPEKGKYSRRGNLKRAYWMKGRIFHYSKYKAWNERIITCRVSPRNTSRDCASCGEKVIRYTQGWHPQEGYTPGAPLVRCPACQMRGHADRNASLVIGQRLFARYRQAAKQEKPQSRRGRSGRVVKATGVIVSQDAQRCEQPSILAARHGDRHEHGIAQGEVFWMDECPPSLPTQLRLFEE</sequence>
<evidence type="ECO:0000313" key="3">
    <source>
        <dbReference type="EMBL" id="GHO91806.1"/>
    </source>
</evidence>
<evidence type="ECO:0000313" key="4">
    <source>
        <dbReference type="Proteomes" id="UP000597444"/>
    </source>
</evidence>
<dbReference type="Pfam" id="PF07282">
    <property type="entry name" value="Cas12f1-like_TNB"/>
    <property type="match status" value="1"/>
</dbReference>
<protein>
    <recommendedName>
        <fullName evidence="2">Cas12f1-like TNB domain-containing protein</fullName>
    </recommendedName>
</protein>
<dbReference type="InterPro" id="IPR010095">
    <property type="entry name" value="Cas12f1-like_TNB"/>
</dbReference>
<name>A0A8J3ILN4_9CHLR</name>
<dbReference type="EMBL" id="BNJK01000001">
    <property type="protein sequence ID" value="GHO91806.1"/>
    <property type="molecule type" value="Genomic_DNA"/>
</dbReference>
<keyword evidence="1" id="KW-0238">DNA-binding</keyword>
<reference evidence="3" key="1">
    <citation type="submission" date="2020-10" db="EMBL/GenBank/DDBJ databases">
        <title>Taxonomic study of unclassified bacteria belonging to the class Ktedonobacteria.</title>
        <authorList>
            <person name="Yabe S."/>
            <person name="Wang C.M."/>
            <person name="Zheng Y."/>
            <person name="Sakai Y."/>
            <person name="Cavaletti L."/>
            <person name="Monciardini P."/>
            <person name="Donadio S."/>
        </authorList>
    </citation>
    <scope>NUCLEOTIDE SEQUENCE</scope>
    <source>
        <strain evidence="3">ID150040</strain>
    </source>
</reference>
<evidence type="ECO:0000259" key="2">
    <source>
        <dbReference type="Pfam" id="PF07282"/>
    </source>
</evidence>
<gene>
    <name evidence="3" type="ORF">KSF_018540</name>
</gene>
<dbReference type="GO" id="GO:0003677">
    <property type="term" value="F:DNA binding"/>
    <property type="evidence" value="ECO:0007669"/>
    <property type="project" value="UniProtKB-KW"/>
</dbReference>
<organism evidence="3 4">
    <name type="scientific">Reticulibacter mediterranei</name>
    <dbReference type="NCBI Taxonomy" id="2778369"/>
    <lineage>
        <taxon>Bacteria</taxon>
        <taxon>Bacillati</taxon>
        <taxon>Chloroflexota</taxon>
        <taxon>Ktedonobacteria</taxon>
        <taxon>Ktedonobacterales</taxon>
        <taxon>Reticulibacteraceae</taxon>
        <taxon>Reticulibacter</taxon>
    </lineage>
</organism>
<accession>A0A8J3ILN4</accession>
<feature type="domain" description="Cas12f1-like TNB" evidence="2">
    <location>
        <begin position="347"/>
        <end position="421"/>
    </location>
</feature>
<proteinExistence type="predicted"/>
<evidence type="ECO:0000256" key="1">
    <source>
        <dbReference type="ARBA" id="ARBA00023125"/>
    </source>
</evidence>
<dbReference type="AlphaFoldDB" id="A0A8J3ILN4"/>
<dbReference type="RefSeq" id="WP_220202680.1">
    <property type="nucleotide sequence ID" value="NZ_BNJK01000001.1"/>
</dbReference>
<comment type="caution">
    <text evidence="3">The sequence shown here is derived from an EMBL/GenBank/DDBJ whole genome shotgun (WGS) entry which is preliminary data.</text>
</comment>
<keyword evidence="4" id="KW-1185">Reference proteome</keyword>